<comment type="caution">
    <text evidence="1">The sequence shown here is derived from an EMBL/GenBank/DDBJ whole genome shotgun (WGS) entry which is preliminary data.</text>
</comment>
<sequence>MKDLKPNFKRTFYRENRANGDFLNKPKITYSIHDTQVIDYCERFINAASKNHHIGCEKRIKDLKSIKLFEYPMPSISYAGKCWCGENIYKVITDGDLVYPAVHESFIKFFRPDLLDRLEMEE</sequence>
<dbReference type="OrthoDB" id="9896786at2"/>
<keyword evidence="2" id="KW-1185">Reference proteome</keyword>
<dbReference type="RefSeq" id="WP_004818157.1">
    <property type="nucleotide sequence ID" value="NZ_AEXN01000033.1"/>
</dbReference>
<dbReference type="Proteomes" id="UP000005277">
    <property type="component" value="Unassembled WGS sequence"/>
</dbReference>
<reference evidence="1 2" key="1">
    <citation type="submission" date="2011-01" db="EMBL/GenBank/DDBJ databases">
        <authorList>
            <person name="Durkin A.S."/>
            <person name="Madupu R."/>
            <person name="Torralba M."/>
            <person name="Gillis M."/>
            <person name="Methe B."/>
            <person name="Sutton G."/>
            <person name="Nelson K.E."/>
        </authorList>
    </citation>
    <scope>NUCLEOTIDE SEQUENCE [LARGE SCALE GENOMIC DNA]</scope>
    <source>
        <strain evidence="1 2">ACS-025-V-Sch4</strain>
    </source>
</reference>
<dbReference type="EMBL" id="AEXN01000033">
    <property type="protein sequence ID" value="EGC83429.1"/>
    <property type="molecule type" value="Genomic_DNA"/>
</dbReference>
<protein>
    <submittedName>
        <fullName evidence="1">Uncharacterized protein</fullName>
    </submittedName>
</protein>
<evidence type="ECO:0000313" key="2">
    <source>
        <dbReference type="Proteomes" id="UP000005277"/>
    </source>
</evidence>
<accession>F0H2D8</accession>
<name>F0H2D8_9FIRM</name>
<gene>
    <name evidence="1" type="ORF">HMPREF9246_0299</name>
</gene>
<proteinExistence type="predicted"/>
<dbReference type="AlphaFoldDB" id="F0H2D8"/>
<organism evidence="1 2">
    <name type="scientific">Anaerococcus hydrogenalis ACS-025-V-Sch4</name>
    <dbReference type="NCBI Taxonomy" id="879306"/>
    <lineage>
        <taxon>Bacteria</taxon>
        <taxon>Bacillati</taxon>
        <taxon>Bacillota</taxon>
        <taxon>Tissierellia</taxon>
        <taxon>Tissierellales</taxon>
        <taxon>Peptoniphilaceae</taxon>
        <taxon>Anaerococcus</taxon>
    </lineage>
</organism>
<evidence type="ECO:0000313" key="1">
    <source>
        <dbReference type="EMBL" id="EGC83429.1"/>
    </source>
</evidence>